<proteinExistence type="predicted"/>
<dbReference type="EMBL" id="FQXJ01000003">
    <property type="protein sequence ID" value="SHH18018.1"/>
    <property type="molecule type" value="Genomic_DNA"/>
</dbReference>
<dbReference type="Pfam" id="PF13165">
    <property type="entry name" value="SCIFF"/>
    <property type="match status" value="1"/>
</dbReference>
<gene>
    <name evidence="1" type="ORF">SAMN02746098_00376</name>
</gene>
<name>A0A1M5QVM5_9FIRM</name>
<organism evidence="1 2">
    <name type="scientific">Desulfosporosinus lacus DSM 15449</name>
    <dbReference type="NCBI Taxonomy" id="1121420"/>
    <lineage>
        <taxon>Bacteria</taxon>
        <taxon>Bacillati</taxon>
        <taxon>Bacillota</taxon>
        <taxon>Clostridia</taxon>
        <taxon>Eubacteriales</taxon>
        <taxon>Desulfitobacteriaceae</taxon>
        <taxon>Desulfosporosinus</taxon>
    </lineage>
</organism>
<dbReference type="Proteomes" id="UP000183954">
    <property type="component" value="Unassembled WGS sequence"/>
</dbReference>
<dbReference type="AlphaFoldDB" id="A0A1M5QVM5"/>
<dbReference type="RefSeq" id="WP_073027411.1">
    <property type="nucleotide sequence ID" value="NZ_FQXJ01000003.1"/>
</dbReference>
<protein>
    <submittedName>
        <fullName evidence="1">Six-cysteine peptide SCIFF</fullName>
    </submittedName>
</protein>
<accession>A0A1M5QVM5</accession>
<dbReference type="OrthoDB" id="1684200at2"/>
<dbReference type="InterPro" id="IPR023975">
    <property type="entry name" value="Six-Cys_pep_SCIFF"/>
</dbReference>
<dbReference type="NCBIfam" id="TIGR03973">
    <property type="entry name" value="six_Cys_in_45"/>
    <property type="match status" value="1"/>
</dbReference>
<evidence type="ECO:0000313" key="2">
    <source>
        <dbReference type="Proteomes" id="UP000183954"/>
    </source>
</evidence>
<sequence>MAKHIQTIVKANLSSTAKTGGCGKCQTSCQSACKTSCTVGNQVCVK</sequence>
<evidence type="ECO:0000313" key="1">
    <source>
        <dbReference type="EMBL" id="SHH18018.1"/>
    </source>
</evidence>
<dbReference type="STRING" id="1121420.SAMN02746098_00376"/>
<reference evidence="2" key="1">
    <citation type="submission" date="2016-11" db="EMBL/GenBank/DDBJ databases">
        <authorList>
            <person name="Varghese N."/>
            <person name="Submissions S."/>
        </authorList>
    </citation>
    <scope>NUCLEOTIDE SEQUENCE [LARGE SCALE GENOMIC DNA]</scope>
    <source>
        <strain evidence="2">DSM 15449</strain>
    </source>
</reference>
<keyword evidence="2" id="KW-1185">Reference proteome</keyword>